<dbReference type="GO" id="GO:0003723">
    <property type="term" value="F:RNA binding"/>
    <property type="evidence" value="ECO:0007669"/>
    <property type="project" value="InterPro"/>
</dbReference>
<evidence type="ECO:0000256" key="2">
    <source>
        <dbReference type="ARBA" id="ARBA00022490"/>
    </source>
</evidence>
<dbReference type="PANTHER" id="PTHR12686">
    <property type="entry name" value="3'-5' EXORIBONUCLEASE CSL4-RELATED"/>
    <property type="match status" value="1"/>
</dbReference>
<dbReference type="GO" id="GO:0005730">
    <property type="term" value="C:nucleolus"/>
    <property type="evidence" value="ECO:0007669"/>
    <property type="project" value="UniProtKB-SubCell"/>
</dbReference>
<evidence type="ECO:0000256" key="1">
    <source>
        <dbReference type="ARBA" id="ARBA00004604"/>
    </source>
</evidence>
<dbReference type="eggNOG" id="KOG3409">
    <property type="taxonomic scope" value="Eukaryota"/>
</dbReference>
<dbReference type="InterPro" id="IPR019495">
    <property type="entry name" value="EXOSC1_C"/>
</dbReference>
<proteinExistence type="predicted"/>
<accession>Q5KIV2</accession>
<evidence type="ECO:0000256" key="3">
    <source>
        <dbReference type="ARBA" id="ARBA00022835"/>
    </source>
</evidence>
<dbReference type="EMBL" id="AE017344">
    <property type="protein sequence ID" value="AAW43097.1"/>
    <property type="molecule type" value="Genomic_DNA"/>
</dbReference>
<keyword evidence="3" id="KW-0271">Exosome</keyword>
<dbReference type="VEuPathDB" id="FungiDB:CND01650"/>
<comment type="subcellular location">
    <subcellularLocation>
        <location evidence="1">Nucleus</location>
        <location evidence="1">Nucleolus</location>
    </subcellularLocation>
</comment>
<dbReference type="GO" id="GO:0005737">
    <property type="term" value="C:cytoplasm"/>
    <property type="evidence" value="ECO:0000318"/>
    <property type="project" value="GO_Central"/>
</dbReference>
<dbReference type="PANTHER" id="PTHR12686:SF8">
    <property type="entry name" value="EXOSOME COMPLEX COMPONENT CSL4"/>
    <property type="match status" value="1"/>
</dbReference>
<dbReference type="CDD" id="cd05791">
    <property type="entry name" value="S1_CSL4"/>
    <property type="match status" value="1"/>
</dbReference>
<accession>Q55TI5</accession>
<evidence type="ECO:0000313" key="6">
    <source>
        <dbReference type="Proteomes" id="UP000002149"/>
    </source>
</evidence>
<dbReference type="AlphaFoldDB" id="Q5KIV2"/>
<evidence type="ECO:0000313" key="5">
    <source>
        <dbReference type="EMBL" id="AAW43097.1"/>
    </source>
</evidence>
<dbReference type="InParanoid" id="Q5KIV2"/>
<keyword evidence="2" id="KW-0963">Cytoplasm</keyword>
<dbReference type="OMA" id="PMVPVGW"/>
<dbReference type="FunCoup" id="Q5KIV2">
    <property type="interactions" value="618"/>
</dbReference>
<dbReference type="STRING" id="214684.Q5KIV2"/>
<dbReference type="PaxDb" id="214684-Q5KIV2"/>
<keyword evidence="6" id="KW-1185">Reference proteome</keyword>
<dbReference type="InterPro" id="IPR039771">
    <property type="entry name" value="Csl4"/>
</dbReference>
<gene>
    <name evidence="5" type="ordered locus">CND01650</name>
</gene>
<organism evidence="5 6">
    <name type="scientific">Cryptococcus deneoformans (strain JEC21 / ATCC MYA-565)</name>
    <name type="common">Cryptococcus neoformans var. neoformans serotype D</name>
    <dbReference type="NCBI Taxonomy" id="214684"/>
    <lineage>
        <taxon>Eukaryota</taxon>
        <taxon>Fungi</taxon>
        <taxon>Dikarya</taxon>
        <taxon>Basidiomycota</taxon>
        <taxon>Agaricomycotina</taxon>
        <taxon>Tremellomycetes</taxon>
        <taxon>Tremellales</taxon>
        <taxon>Cryptococcaceae</taxon>
        <taxon>Cryptococcus</taxon>
        <taxon>Cryptococcus neoformans species complex</taxon>
    </lineage>
</organism>
<dbReference type="GO" id="GO:0000785">
    <property type="term" value="C:chromatin"/>
    <property type="evidence" value="ECO:0007669"/>
    <property type="project" value="EnsemblFungi"/>
</dbReference>
<dbReference type="Pfam" id="PF10447">
    <property type="entry name" value="EXOSC1"/>
    <property type="match status" value="1"/>
</dbReference>
<name>Q5KIV2_CRYD1</name>
<evidence type="ECO:0000259" key="4">
    <source>
        <dbReference type="Pfam" id="PF10447"/>
    </source>
</evidence>
<dbReference type="Gene3D" id="2.40.50.140">
    <property type="entry name" value="Nucleic acid-binding proteins"/>
    <property type="match status" value="1"/>
</dbReference>
<dbReference type="OrthoDB" id="440760at2759"/>
<dbReference type="FunFam" id="2.40.50.140:FF:000223">
    <property type="entry name" value="Chromosome 1, whole genome shotgun sequence"/>
    <property type="match status" value="1"/>
</dbReference>
<dbReference type="GO" id="GO:0000176">
    <property type="term" value="C:nuclear exosome (RNase complex)"/>
    <property type="evidence" value="ECO:0000318"/>
    <property type="project" value="GO_Central"/>
</dbReference>
<dbReference type="GO" id="GO:0006396">
    <property type="term" value="P:RNA processing"/>
    <property type="evidence" value="ECO:0007669"/>
    <property type="project" value="InterPro"/>
</dbReference>
<dbReference type="KEGG" id="cne:CND01650"/>
<dbReference type="GeneID" id="3257367"/>
<dbReference type="Proteomes" id="UP000002149">
    <property type="component" value="Chromosome 4"/>
</dbReference>
<dbReference type="HOGENOM" id="CLU_067135_3_1_1"/>
<dbReference type="RefSeq" id="XP_024512720.1">
    <property type="nucleotide sequence ID" value="XM_024656976.1"/>
</dbReference>
<protein>
    <recommendedName>
        <fullName evidence="4">Exosome complex component CSL4 C-terminal domain-containing protein</fullName>
    </recommendedName>
</protein>
<feature type="domain" description="Exosome complex component CSL4 C-terminal" evidence="4">
    <location>
        <begin position="59"/>
        <end position="136"/>
    </location>
</feature>
<dbReference type="InterPro" id="IPR012340">
    <property type="entry name" value="NA-bd_OB-fold"/>
</dbReference>
<reference evidence="5 6" key="1">
    <citation type="journal article" date="2005" name="Science">
        <title>The genome of the basidiomycetous yeast and human pathogen Cryptococcus neoformans.</title>
        <authorList>
            <person name="Loftus B.J."/>
            <person name="Fung E."/>
            <person name="Roncaglia P."/>
            <person name="Rowley D."/>
            <person name="Amedeo P."/>
            <person name="Bruno D."/>
            <person name="Vamathevan J."/>
            <person name="Miranda M."/>
            <person name="Anderson I.J."/>
            <person name="Fraser J.A."/>
            <person name="Allen J.E."/>
            <person name="Bosdet I.E."/>
            <person name="Brent M.R."/>
            <person name="Chiu R."/>
            <person name="Doering T.L."/>
            <person name="Donlin M.J."/>
            <person name="D'Souza C.A."/>
            <person name="Fox D.S."/>
            <person name="Grinberg V."/>
            <person name="Fu J."/>
            <person name="Fukushima M."/>
            <person name="Haas B.J."/>
            <person name="Huang J.C."/>
            <person name="Janbon G."/>
            <person name="Jones S.J."/>
            <person name="Koo H.L."/>
            <person name="Krzywinski M.I."/>
            <person name="Kwon-Chung J.K."/>
            <person name="Lengeler K.B."/>
            <person name="Maiti R."/>
            <person name="Marra M.A."/>
            <person name="Marra R.E."/>
            <person name="Mathewson C.A."/>
            <person name="Mitchell T.G."/>
            <person name="Pertea M."/>
            <person name="Riggs F.R."/>
            <person name="Salzberg S.L."/>
            <person name="Schein J.E."/>
            <person name="Shvartsbeyn A."/>
            <person name="Shin H."/>
            <person name="Shumway M."/>
            <person name="Specht C.A."/>
            <person name="Suh B.B."/>
            <person name="Tenney A."/>
            <person name="Utterback T.R."/>
            <person name="Wickes B.L."/>
            <person name="Wortman J.R."/>
            <person name="Wye N.H."/>
            <person name="Kronstad J.W."/>
            <person name="Lodge J.K."/>
            <person name="Heitman J."/>
            <person name="Davis R.W."/>
            <person name="Fraser C.M."/>
            <person name="Hyman R.W."/>
        </authorList>
    </citation>
    <scope>NUCLEOTIDE SEQUENCE [LARGE SCALE GENOMIC DNA]</scope>
    <source>
        <strain evidence="6">JEC21 / ATCC MYA-565</strain>
    </source>
</reference>
<dbReference type="SUPFAM" id="SSF50249">
    <property type="entry name" value="Nucleic acid-binding proteins"/>
    <property type="match status" value="1"/>
</dbReference>
<sequence length="191" mass="20632">MSSPSLLLPGQPLPAQLITPPLPKCGKGCYERNGQILASVVGRPRRDGAVVSVIGREETVGTVDVDSIVIGVISRLTPQQAHMTLTTLSDRPLPESSEDFTGLIRIADIRLTERDKVKMGECFRLGDIVKAKVLSLGDARSYYLSTAADELGVVYAKSEAGNPLLPVSYQEMEDEVTGKKEKRKVAKPEGI</sequence>